<dbReference type="InterPro" id="IPR056632">
    <property type="entry name" value="DUF7730"/>
</dbReference>
<accession>A0A9P9FXK5</accession>
<name>A0A9P9FXK5_FUSRE</name>
<dbReference type="PANTHER" id="PTHR38790">
    <property type="entry name" value="2EXR DOMAIN-CONTAINING PROTEIN-RELATED"/>
    <property type="match status" value="1"/>
</dbReference>
<evidence type="ECO:0000313" key="2">
    <source>
        <dbReference type="EMBL" id="KAH7224345.1"/>
    </source>
</evidence>
<dbReference type="Proteomes" id="UP000720189">
    <property type="component" value="Unassembled WGS sequence"/>
</dbReference>
<dbReference type="Pfam" id="PF24864">
    <property type="entry name" value="DUF7730"/>
    <property type="match status" value="2"/>
</dbReference>
<keyword evidence="3" id="KW-1185">Reference proteome</keyword>
<gene>
    <name evidence="2" type="ORF">BKA55DRAFT_626885</name>
</gene>
<dbReference type="RefSeq" id="XP_046042406.1">
    <property type="nucleotide sequence ID" value="XM_046196863.1"/>
</dbReference>
<dbReference type="EMBL" id="JAGMUX010000026">
    <property type="protein sequence ID" value="KAH7224345.1"/>
    <property type="molecule type" value="Genomic_DNA"/>
</dbReference>
<dbReference type="AlphaFoldDB" id="A0A9P9FXK5"/>
<protein>
    <recommendedName>
        <fullName evidence="1">DUF7730 domain-containing protein</fullName>
    </recommendedName>
</protein>
<feature type="domain" description="DUF7730" evidence="1">
    <location>
        <begin position="82"/>
        <end position="125"/>
    </location>
</feature>
<evidence type="ECO:0000313" key="3">
    <source>
        <dbReference type="Proteomes" id="UP000720189"/>
    </source>
</evidence>
<organism evidence="2 3">
    <name type="scientific">Fusarium redolens</name>
    <dbReference type="NCBI Taxonomy" id="48865"/>
    <lineage>
        <taxon>Eukaryota</taxon>
        <taxon>Fungi</taxon>
        <taxon>Dikarya</taxon>
        <taxon>Ascomycota</taxon>
        <taxon>Pezizomycotina</taxon>
        <taxon>Sordariomycetes</taxon>
        <taxon>Hypocreomycetidae</taxon>
        <taxon>Hypocreales</taxon>
        <taxon>Nectriaceae</taxon>
        <taxon>Fusarium</taxon>
        <taxon>Fusarium redolens species complex</taxon>
    </lineage>
</organism>
<sequence>MDFLKRYFGRNTDTKYKYRGAKLPREPLTPREIEEMHKKLHPDTHIDNAAEQKPIFDPRDWSVPYTRSLEEQFSATGSLQKAQSKSLLFSRLPPEVRMQIWRHVVGNHKVYLTVHRGRLRQSAFESNGYQWSPQIGLLRVPMLCRAAYMESISYLYSDNTFCFGFGQASSKSALTSLDTMLPKQHIASIQHIEVGWHLFGGVSQYYDSHSQAWDFTLDVPAPETEALWNNVCSELIKLSHVRTLRIVVWLSGDGRAQFVEMERGMLAPLVAMGHLERFDIHLPWNQDDPLLWNDAPFGVSRRFKVKEMYGVSIPLLDDDFYWSGLAA</sequence>
<dbReference type="OrthoDB" id="10249045at2759"/>
<evidence type="ECO:0000259" key="1">
    <source>
        <dbReference type="Pfam" id="PF24864"/>
    </source>
</evidence>
<proteinExistence type="predicted"/>
<feature type="domain" description="DUF7730" evidence="1">
    <location>
        <begin position="134"/>
        <end position="287"/>
    </location>
</feature>
<reference evidence="2" key="1">
    <citation type="journal article" date="2021" name="Nat. Commun.">
        <title>Genetic determinants of endophytism in the Arabidopsis root mycobiome.</title>
        <authorList>
            <person name="Mesny F."/>
            <person name="Miyauchi S."/>
            <person name="Thiergart T."/>
            <person name="Pickel B."/>
            <person name="Atanasova L."/>
            <person name="Karlsson M."/>
            <person name="Huettel B."/>
            <person name="Barry K.W."/>
            <person name="Haridas S."/>
            <person name="Chen C."/>
            <person name="Bauer D."/>
            <person name="Andreopoulos W."/>
            <person name="Pangilinan J."/>
            <person name="LaButti K."/>
            <person name="Riley R."/>
            <person name="Lipzen A."/>
            <person name="Clum A."/>
            <person name="Drula E."/>
            <person name="Henrissat B."/>
            <person name="Kohler A."/>
            <person name="Grigoriev I.V."/>
            <person name="Martin F.M."/>
            <person name="Hacquard S."/>
        </authorList>
    </citation>
    <scope>NUCLEOTIDE SEQUENCE</scope>
    <source>
        <strain evidence="2">MPI-CAGE-AT-0023</strain>
    </source>
</reference>
<comment type="caution">
    <text evidence="2">The sequence shown here is derived from an EMBL/GenBank/DDBJ whole genome shotgun (WGS) entry which is preliminary data.</text>
</comment>
<dbReference type="GeneID" id="70226817"/>